<evidence type="ECO:0000256" key="2">
    <source>
        <dbReference type="ARBA" id="ARBA00023002"/>
    </source>
</evidence>
<dbReference type="OrthoDB" id="9793626at2"/>
<reference evidence="7 8" key="1">
    <citation type="submission" date="2019-04" db="EMBL/GenBank/DDBJ databases">
        <title>Phreatobacter aquaticus sp. nov.</title>
        <authorList>
            <person name="Choi A."/>
        </authorList>
    </citation>
    <scope>NUCLEOTIDE SEQUENCE [LARGE SCALE GENOMIC DNA]</scope>
    <source>
        <strain evidence="7 8">KCTC 52518</strain>
    </source>
</reference>
<dbReference type="PANTHER" id="PTHR10996:SF178">
    <property type="entry name" value="2-HYDROXYACID DEHYDROGENASE YGL185C-RELATED"/>
    <property type="match status" value="1"/>
</dbReference>
<dbReference type="PANTHER" id="PTHR10996">
    <property type="entry name" value="2-HYDROXYACID DEHYDROGENASE-RELATED"/>
    <property type="match status" value="1"/>
</dbReference>
<dbReference type="InterPro" id="IPR050223">
    <property type="entry name" value="D-isomer_2-hydroxyacid_DH"/>
</dbReference>
<dbReference type="RefSeq" id="WP_136960093.1">
    <property type="nucleotide sequence ID" value="NZ_CP039690.1"/>
</dbReference>
<accession>A0A4D7AX48</accession>
<dbReference type="GO" id="GO:0005829">
    <property type="term" value="C:cytosol"/>
    <property type="evidence" value="ECO:0007669"/>
    <property type="project" value="TreeGrafter"/>
</dbReference>
<evidence type="ECO:0000259" key="6">
    <source>
        <dbReference type="Pfam" id="PF02826"/>
    </source>
</evidence>
<dbReference type="Gene3D" id="3.40.50.720">
    <property type="entry name" value="NAD(P)-binding Rossmann-like Domain"/>
    <property type="match status" value="2"/>
</dbReference>
<protein>
    <submittedName>
        <fullName evidence="7">2-hydroxyacid dehydrogenase</fullName>
    </submittedName>
</protein>
<evidence type="ECO:0000259" key="5">
    <source>
        <dbReference type="Pfam" id="PF00389"/>
    </source>
</evidence>
<dbReference type="Pfam" id="PF00389">
    <property type="entry name" value="2-Hacid_dh"/>
    <property type="match status" value="1"/>
</dbReference>
<sequence>MSRPDLLMTGPMMPLVQEGLAQRFTVHKLWEAADKEAMLNEVAPTVMAIATGNHSPTDAALMSRLPNLKIVGSFGVGYDAVDAAWAGQHGIVVTNTPDVLNEEVADTALGLLLSTVREFPQNDRYLRAGKWLQKPYPLTGTLRDRKVGILGLGRIGKAIARRLDAFGVPVVYHGRSEQKDVAYGYYPTLVGMARDVNVLLIVAPGGDATNKIVNAEVLAALGPDGVLINVGRGSVVDEQALIAALQAKTIKSAGLDVFEDEPRVPAELIAMDHIVLFPHVGSGSVHTRRAMAQLVVDNLVSFADGKGPLTPVPETPWPPKA</sequence>
<dbReference type="GO" id="GO:0030267">
    <property type="term" value="F:glyoxylate reductase (NADPH) activity"/>
    <property type="evidence" value="ECO:0007669"/>
    <property type="project" value="TreeGrafter"/>
</dbReference>
<dbReference type="SUPFAM" id="SSF51735">
    <property type="entry name" value="NAD(P)-binding Rossmann-fold domains"/>
    <property type="match status" value="1"/>
</dbReference>
<dbReference type="InterPro" id="IPR006140">
    <property type="entry name" value="D-isomer_DH_NAD-bd"/>
</dbReference>
<keyword evidence="8" id="KW-1185">Reference proteome</keyword>
<dbReference type="CDD" id="cd12156">
    <property type="entry name" value="HPPR"/>
    <property type="match status" value="1"/>
</dbReference>
<dbReference type="Proteomes" id="UP000298781">
    <property type="component" value="Chromosome"/>
</dbReference>
<dbReference type="SUPFAM" id="SSF52283">
    <property type="entry name" value="Formate/glycerate dehydrogenase catalytic domain-like"/>
    <property type="match status" value="1"/>
</dbReference>
<organism evidence="7 8">
    <name type="scientific">Phreatobacter stygius</name>
    <dbReference type="NCBI Taxonomy" id="1940610"/>
    <lineage>
        <taxon>Bacteria</taxon>
        <taxon>Pseudomonadati</taxon>
        <taxon>Pseudomonadota</taxon>
        <taxon>Alphaproteobacteria</taxon>
        <taxon>Hyphomicrobiales</taxon>
        <taxon>Phreatobacteraceae</taxon>
        <taxon>Phreatobacter</taxon>
    </lineage>
</organism>
<keyword evidence="1" id="KW-0521">NADP</keyword>
<comment type="similarity">
    <text evidence="4">Belongs to the D-isomer specific 2-hydroxyacid dehydrogenase family.</text>
</comment>
<dbReference type="GO" id="GO:0016618">
    <property type="term" value="F:hydroxypyruvate reductase [NAD(P)H] activity"/>
    <property type="evidence" value="ECO:0007669"/>
    <property type="project" value="TreeGrafter"/>
</dbReference>
<gene>
    <name evidence="7" type="ORF">E8M01_10630</name>
</gene>
<dbReference type="EMBL" id="CP039690">
    <property type="protein sequence ID" value="QCI64641.1"/>
    <property type="molecule type" value="Genomic_DNA"/>
</dbReference>
<evidence type="ECO:0000256" key="4">
    <source>
        <dbReference type="RuleBase" id="RU003719"/>
    </source>
</evidence>
<proteinExistence type="inferred from homology"/>
<dbReference type="InterPro" id="IPR006139">
    <property type="entry name" value="D-isomer_2_OHA_DH_cat_dom"/>
</dbReference>
<evidence type="ECO:0000256" key="1">
    <source>
        <dbReference type="ARBA" id="ARBA00022857"/>
    </source>
</evidence>
<evidence type="ECO:0000313" key="8">
    <source>
        <dbReference type="Proteomes" id="UP000298781"/>
    </source>
</evidence>
<evidence type="ECO:0000313" key="7">
    <source>
        <dbReference type="EMBL" id="QCI64641.1"/>
    </source>
</evidence>
<feature type="domain" description="D-isomer specific 2-hydroxyacid dehydrogenase NAD-binding" evidence="6">
    <location>
        <begin position="109"/>
        <end position="281"/>
    </location>
</feature>
<keyword evidence="3" id="KW-0520">NAD</keyword>
<dbReference type="Pfam" id="PF02826">
    <property type="entry name" value="2-Hacid_dh_C"/>
    <property type="match status" value="1"/>
</dbReference>
<dbReference type="InterPro" id="IPR036291">
    <property type="entry name" value="NAD(P)-bd_dom_sf"/>
</dbReference>
<name>A0A4D7AX48_9HYPH</name>
<evidence type="ECO:0000256" key="3">
    <source>
        <dbReference type="ARBA" id="ARBA00023027"/>
    </source>
</evidence>
<dbReference type="GO" id="GO:0051287">
    <property type="term" value="F:NAD binding"/>
    <property type="evidence" value="ECO:0007669"/>
    <property type="project" value="InterPro"/>
</dbReference>
<dbReference type="FunFam" id="3.40.50.720:FF:000213">
    <property type="entry name" value="Putative 2-hydroxyacid dehydrogenase"/>
    <property type="match status" value="1"/>
</dbReference>
<feature type="domain" description="D-isomer specific 2-hydroxyacid dehydrogenase catalytic" evidence="5">
    <location>
        <begin position="17"/>
        <end position="312"/>
    </location>
</feature>
<keyword evidence="2 4" id="KW-0560">Oxidoreductase</keyword>
<dbReference type="KEGG" id="pstg:E8M01_10630"/>
<dbReference type="AlphaFoldDB" id="A0A4D7AX48"/>